<evidence type="ECO:0000313" key="4">
    <source>
        <dbReference type="Proteomes" id="UP000612456"/>
    </source>
</evidence>
<evidence type="ECO:0000313" key="3">
    <source>
        <dbReference type="EMBL" id="GGD47815.1"/>
    </source>
</evidence>
<dbReference type="SUPFAM" id="SSF51735">
    <property type="entry name" value="NAD(P)-binding Rossmann-fold domains"/>
    <property type="match status" value="1"/>
</dbReference>
<evidence type="ECO:0000256" key="2">
    <source>
        <dbReference type="ARBA" id="ARBA00023002"/>
    </source>
</evidence>
<dbReference type="InterPro" id="IPR051122">
    <property type="entry name" value="SDR_DHRS6-like"/>
</dbReference>
<organism evidence="3 4">
    <name type="scientific">Paenibacillus nasutitermitis</name>
    <dbReference type="NCBI Taxonomy" id="1652958"/>
    <lineage>
        <taxon>Bacteria</taxon>
        <taxon>Bacillati</taxon>
        <taxon>Bacillota</taxon>
        <taxon>Bacilli</taxon>
        <taxon>Bacillales</taxon>
        <taxon>Paenibacillaceae</taxon>
        <taxon>Paenibacillus</taxon>
    </lineage>
</organism>
<dbReference type="Gene3D" id="3.40.50.720">
    <property type="entry name" value="NAD(P)-binding Rossmann-like Domain"/>
    <property type="match status" value="1"/>
</dbReference>
<dbReference type="EMBL" id="BMHP01000001">
    <property type="protein sequence ID" value="GGD47815.1"/>
    <property type="molecule type" value="Genomic_DNA"/>
</dbReference>
<evidence type="ECO:0000256" key="1">
    <source>
        <dbReference type="ARBA" id="ARBA00006484"/>
    </source>
</evidence>
<gene>
    <name evidence="3" type="ORF">GCM10010911_01680</name>
</gene>
<proteinExistence type="inferred from homology"/>
<dbReference type="Pfam" id="PF13561">
    <property type="entry name" value="adh_short_C2"/>
    <property type="match status" value="1"/>
</dbReference>
<dbReference type="InterPro" id="IPR036291">
    <property type="entry name" value="NAD(P)-bd_dom_sf"/>
</dbReference>
<comment type="similarity">
    <text evidence="1">Belongs to the short-chain dehydrogenases/reductases (SDR) family.</text>
</comment>
<protein>
    <recommendedName>
        <fullName evidence="5">Enoyl-(Acyl carrier protein) reductase</fullName>
    </recommendedName>
</protein>
<dbReference type="PANTHER" id="PTHR43477">
    <property type="entry name" value="DIHYDROANTICAPSIN 7-DEHYDROGENASE"/>
    <property type="match status" value="1"/>
</dbReference>
<evidence type="ECO:0008006" key="5">
    <source>
        <dbReference type="Google" id="ProtNLM"/>
    </source>
</evidence>
<sequence length="120" mass="12575">MIASGGGAIVNTSSILSSRPRANNAAYGSSKAGLEQLTRIIALEYAPYGIRANAVVPGDFKTEQQLADLGPEHLDGMKKESLVGRSGHPDEINEVAAFLLSDLSSYVTGAIYPVNGGLWV</sequence>
<dbReference type="GO" id="GO:0016491">
    <property type="term" value="F:oxidoreductase activity"/>
    <property type="evidence" value="ECO:0007669"/>
    <property type="project" value="UniProtKB-KW"/>
</dbReference>
<accession>A0A917DLI0</accession>
<dbReference type="PRINTS" id="PR00080">
    <property type="entry name" value="SDRFAMILY"/>
</dbReference>
<keyword evidence="4" id="KW-1185">Reference proteome</keyword>
<dbReference type="Proteomes" id="UP000612456">
    <property type="component" value="Unassembled WGS sequence"/>
</dbReference>
<dbReference type="PANTHER" id="PTHR43477:SF1">
    <property type="entry name" value="DIHYDROANTICAPSIN 7-DEHYDROGENASE"/>
    <property type="match status" value="1"/>
</dbReference>
<comment type="caution">
    <text evidence="3">The sequence shown here is derived from an EMBL/GenBank/DDBJ whole genome shotgun (WGS) entry which is preliminary data.</text>
</comment>
<keyword evidence="2" id="KW-0560">Oxidoreductase</keyword>
<dbReference type="InterPro" id="IPR002347">
    <property type="entry name" value="SDR_fam"/>
</dbReference>
<dbReference type="PRINTS" id="PR00081">
    <property type="entry name" value="GDHRDH"/>
</dbReference>
<dbReference type="PROSITE" id="PS00061">
    <property type="entry name" value="ADH_SHORT"/>
    <property type="match status" value="1"/>
</dbReference>
<dbReference type="CDD" id="cd05233">
    <property type="entry name" value="SDR_c"/>
    <property type="match status" value="1"/>
</dbReference>
<reference evidence="3" key="2">
    <citation type="submission" date="2020-09" db="EMBL/GenBank/DDBJ databases">
        <authorList>
            <person name="Sun Q."/>
            <person name="Zhou Y."/>
        </authorList>
    </citation>
    <scope>NUCLEOTIDE SEQUENCE</scope>
    <source>
        <strain evidence="3">CGMCC 1.15178</strain>
    </source>
</reference>
<reference evidence="3" key="1">
    <citation type="journal article" date="2014" name="Int. J. Syst. Evol. Microbiol.">
        <title>Complete genome sequence of Corynebacterium casei LMG S-19264T (=DSM 44701T), isolated from a smear-ripened cheese.</title>
        <authorList>
            <consortium name="US DOE Joint Genome Institute (JGI-PGF)"/>
            <person name="Walter F."/>
            <person name="Albersmeier A."/>
            <person name="Kalinowski J."/>
            <person name="Ruckert C."/>
        </authorList>
    </citation>
    <scope>NUCLEOTIDE SEQUENCE</scope>
    <source>
        <strain evidence="3">CGMCC 1.15178</strain>
    </source>
</reference>
<dbReference type="AlphaFoldDB" id="A0A917DLI0"/>
<name>A0A917DLI0_9BACL</name>
<dbReference type="InterPro" id="IPR020904">
    <property type="entry name" value="Sc_DH/Rdtase_CS"/>
</dbReference>